<evidence type="ECO:0000313" key="5">
    <source>
        <dbReference type="Proteomes" id="UP000192472"/>
    </source>
</evidence>
<dbReference type="InterPro" id="IPR029046">
    <property type="entry name" value="LolA/LolB/LppX"/>
</dbReference>
<evidence type="ECO:0000256" key="1">
    <source>
        <dbReference type="ARBA" id="ARBA00022729"/>
    </source>
</evidence>
<dbReference type="OrthoDB" id="9803781at2"/>
<keyword evidence="1 2" id="KW-0732">Signal</keyword>
<dbReference type="CDD" id="cd16329">
    <property type="entry name" value="LolA_like"/>
    <property type="match status" value="1"/>
</dbReference>
<feature type="domain" description="Uncharacterized protein TP-0789" evidence="3">
    <location>
        <begin position="75"/>
        <end position="257"/>
    </location>
</feature>
<organism evidence="4 5">
    <name type="scientific">Reichenbachiella faecimaris</name>
    <dbReference type="NCBI Taxonomy" id="692418"/>
    <lineage>
        <taxon>Bacteria</taxon>
        <taxon>Pseudomonadati</taxon>
        <taxon>Bacteroidota</taxon>
        <taxon>Cytophagia</taxon>
        <taxon>Cytophagales</taxon>
        <taxon>Reichenbachiellaceae</taxon>
        <taxon>Reichenbachiella</taxon>
    </lineage>
</organism>
<protein>
    <recommendedName>
        <fullName evidence="3">Uncharacterized protein TP-0789 domain-containing protein</fullName>
    </recommendedName>
</protein>
<dbReference type="AlphaFoldDB" id="A0A1W2GQT2"/>
<dbReference type="Pfam" id="PF17131">
    <property type="entry name" value="LolA_like"/>
    <property type="match status" value="1"/>
</dbReference>
<reference evidence="4 5" key="1">
    <citation type="submission" date="2017-04" db="EMBL/GenBank/DDBJ databases">
        <authorList>
            <person name="Afonso C.L."/>
            <person name="Miller P.J."/>
            <person name="Scott M.A."/>
            <person name="Spackman E."/>
            <person name="Goraichik I."/>
            <person name="Dimitrov K.M."/>
            <person name="Suarez D.L."/>
            <person name="Swayne D.E."/>
        </authorList>
    </citation>
    <scope>NUCLEOTIDE SEQUENCE [LARGE SCALE GENOMIC DNA]</scope>
    <source>
        <strain evidence="4 5">DSM 26133</strain>
    </source>
</reference>
<evidence type="ECO:0000256" key="2">
    <source>
        <dbReference type="SAM" id="SignalP"/>
    </source>
</evidence>
<feature type="signal peptide" evidence="2">
    <location>
        <begin position="1"/>
        <end position="20"/>
    </location>
</feature>
<feature type="chain" id="PRO_5012958417" description="Uncharacterized protein TP-0789 domain-containing protein" evidence="2">
    <location>
        <begin position="21"/>
        <end position="261"/>
    </location>
</feature>
<name>A0A1W2GQT2_REIFA</name>
<dbReference type="EMBL" id="FWYF01000005">
    <property type="protein sequence ID" value="SMD39023.1"/>
    <property type="molecule type" value="Genomic_DNA"/>
</dbReference>
<dbReference type="Gene3D" id="2.50.20.10">
    <property type="entry name" value="Lipoprotein localisation LolA/LolB/LppX"/>
    <property type="match status" value="1"/>
</dbReference>
<gene>
    <name evidence="4" type="ORF">SAMN04488029_4007</name>
</gene>
<dbReference type="RefSeq" id="WP_084374674.1">
    <property type="nucleotide sequence ID" value="NZ_FWYF01000005.1"/>
</dbReference>
<dbReference type="Proteomes" id="UP000192472">
    <property type="component" value="Unassembled WGS sequence"/>
</dbReference>
<dbReference type="InterPro" id="IPR033399">
    <property type="entry name" value="TP_0789-like"/>
</dbReference>
<keyword evidence="5" id="KW-1185">Reference proteome</keyword>
<dbReference type="STRING" id="692418.SAMN04488029_4007"/>
<sequence>MKRTIKTIALLLIGVSTAWAQTPEQKGLKIAEDASKYDEGFESSEVNLTMTLKNKHGQESTRFLSTQTLELIEDGDKSLIVFNSPRDVKGTATLTYTHKEISDDQWLYLPSIKRVKRISSDNKSGPFMGSEFAYEDLSSQEVEKYTYKYIKDDNVNGENTYVIERDPVDPKSGYTRQLVWLNKTNYRPEKIEFYDRKDDLLKTLTYSNYKVYMGKHWRAGEFLMVNHQTGKETTLKFEDYQFKVGLAEADFSQNSLIRAGR</sequence>
<accession>A0A1W2GQT2</accession>
<evidence type="ECO:0000259" key="3">
    <source>
        <dbReference type="Pfam" id="PF17131"/>
    </source>
</evidence>
<evidence type="ECO:0000313" key="4">
    <source>
        <dbReference type="EMBL" id="SMD39023.1"/>
    </source>
</evidence>
<dbReference type="SUPFAM" id="SSF89392">
    <property type="entry name" value="Prokaryotic lipoproteins and lipoprotein localization factors"/>
    <property type="match status" value="1"/>
</dbReference>
<proteinExistence type="predicted"/>